<comment type="subcellular location">
    <subcellularLocation>
        <location evidence="1">Membrane</location>
        <topology evidence="1">Multi-pass membrane protein</topology>
    </subcellularLocation>
</comment>
<evidence type="ECO:0000256" key="5">
    <source>
        <dbReference type="SAM" id="MobiDB-lite"/>
    </source>
</evidence>
<name>A0A4S4LD77_9AGAM</name>
<evidence type="ECO:0000256" key="6">
    <source>
        <dbReference type="SAM" id="Phobius"/>
    </source>
</evidence>
<dbReference type="GO" id="GO:0022857">
    <property type="term" value="F:transmembrane transporter activity"/>
    <property type="evidence" value="ECO:0007669"/>
    <property type="project" value="TreeGrafter"/>
</dbReference>
<evidence type="ECO:0000313" key="7">
    <source>
        <dbReference type="EMBL" id="THH09577.1"/>
    </source>
</evidence>
<sequence length="459" mass="51448">MGFIMSPFISPFAFGFLVARARHVLDLALTAIYGALVLVLIAFFMEETLYDRNLKDLPPRQTSGLRYRVETLVGITGVRMSKYRDSWKNAVFAPFKIIWRPHLLSILLFEAMVFGFSIGINTTNAVFLGSPPPVGFGFSQFGIAGSYGTPIVAIIIGELIGRYVNEWFMNMGIKRNKGVFEAETRLWACYIAMPLYLCGFLVLGASFQKKLSVGAVVMGWGLAEVAVMVNTVAVYAYCNDCFPRYKGEISALINLARTLGGFSVAYFQVPWASRNGALQTFGVEVAVIIALFIFIIPWLQIKGKSLRVRKRETRAHAAAATTLEYGYKHTRKAARHGKRQQKLVQVKQRIDWRVQKVRSRVRGSSRLRRLSGSMDARREMHQLLGVRYVGESADRHMTSLVSLEQARQRMDIVRRPELFELQDSKGNKKNKTGPVGGPARSEELTSIARTVVKISESAL</sequence>
<evidence type="ECO:0000313" key="8">
    <source>
        <dbReference type="Proteomes" id="UP000308199"/>
    </source>
</evidence>
<reference evidence="7 8" key="1">
    <citation type="submission" date="2019-02" db="EMBL/GenBank/DDBJ databases">
        <title>Genome sequencing of the rare red list fungi Phellinidium pouzarii.</title>
        <authorList>
            <person name="Buettner E."/>
            <person name="Kellner H."/>
        </authorList>
    </citation>
    <scope>NUCLEOTIDE SEQUENCE [LARGE SCALE GENOMIC DNA]</scope>
    <source>
        <strain evidence="7 8">DSM 108285</strain>
    </source>
</reference>
<dbReference type="Proteomes" id="UP000308199">
    <property type="component" value="Unassembled WGS sequence"/>
</dbReference>
<evidence type="ECO:0008006" key="9">
    <source>
        <dbReference type="Google" id="ProtNLM"/>
    </source>
</evidence>
<gene>
    <name evidence="7" type="ORF">EW145_g1920</name>
</gene>
<proteinExistence type="predicted"/>
<keyword evidence="4 6" id="KW-0472">Membrane</keyword>
<dbReference type="InterPro" id="IPR036259">
    <property type="entry name" value="MFS_trans_sf"/>
</dbReference>
<feature type="transmembrane region" description="Helical" evidence="6">
    <location>
        <begin position="147"/>
        <end position="165"/>
    </location>
</feature>
<feature type="transmembrane region" description="Helical" evidence="6">
    <location>
        <begin position="249"/>
        <end position="269"/>
    </location>
</feature>
<keyword evidence="8" id="KW-1185">Reference proteome</keyword>
<feature type="transmembrane region" description="Helical" evidence="6">
    <location>
        <begin position="186"/>
        <end position="207"/>
    </location>
</feature>
<accession>A0A4S4LD77</accession>
<feature type="transmembrane region" description="Helical" evidence="6">
    <location>
        <begin position="31"/>
        <end position="50"/>
    </location>
</feature>
<evidence type="ECO:0000256" key="2">
    <source>
        <dbReference type="ARBA" id="ARBA00022692"/>
    </source>
</evidence>
<dbReference type="PANTHER" id="PTHR23502">
    <property type="entry name" value="MAJOR FACILITATOR SUPERFAMILY"/>
    <property type="match status" value="1"/>
</dbReference>
<dbReference type="GO" id="GO:0005886">
    <property type="term" value="C:plasma membrane"/>
    <property type="evidence" value="ECO:0007669"/>
    <property type="project" value="TreeGrafter"/>
</dbReference>
<evidence type="ECO:0000256" key="1">
    <source>
        <dbReference type="ARBA" id="ARBA00004141"/>
    </source>
</evidence>
<keyword evidence="3 6" id="KW-1133">Transmembrane helix</keyword>
<keyword evidence="2 6" id="KW-0812">Transmembrane</keyword>
<feature type="transmembrane region" description="Helical" evidence="6">
    <location>
        <begin position="281"/>
        <end position="301"/>
    </location>
</feature>
<protein>
    <recommendedName>
        <fullName evidence="9">Major facilitator superfamily (MFS) profile domain-containing protein</fullName>
    </recommendedName>
</protein>
<feature type="transmembrane region" description="Helical" evidence="6">
    <location>
        <begin position="103"/>
        <end position="127"/>
    </location>
</feature>
<feature type="region of interest" description="Disordered" evidence="5">
    <location>
        <begin position="420"/>
        <end position="442"/>
    </location>
</feature>
<feature type="transmembrane region" description="Helical" evidence="6">
    <location>
        <begin position="213"/>
        <end position="237"/>
    </location>
</feature>
<evidence type="ECO:0000256" key="3">
    <source>
        <dbReference type="ARBA" id="ARBA00022989"/>
    </source>
</evidence>
<dbReference type="OrthoDB" id="2533084at2759"/>
<dbReference type="AlphaFoldDB" id="A0A4S4LD77"/>
<organism evidence="7 8">
    <name type="scientific">Phellinidium pouzarii</name>
    <dbReference type="NCBI Taxonomy" id="167371"/>
    <lineage>
        <taxon>Eukaryota</taxon>
        <taxon>Fungi</taxon>
        <taxon>Dikarya</taxon>
        <taxon>Basidiomycota</taxon>
        <taxon>Agaricomycotina</taxon>
        <taxon>Agaricomycetes</taxon>
        <taxon>Hymenochaetales</taxon>
        <taxon>Hymenochaetaceae</taxon>
        <taxon>Phellinidium</taxon>
    </lineage>
</organism>
<dbReference type="EMBL" id="SGPK01000059">
    <property type="protein sequence ID" value="THH09577.1"/>
    <property type="molecule type" value="Genomic_DNA"/>
</dbReference>
<dbReference type="Gene3D" id="1.20.1250.20">
    <property type="entry name" value="MFS general substrate transporter like domains"/>
    <property type="match status" value="1"/>
</dbReference>
<dbReference type="PANTHER" id="PTHR23502:SF22">
    <property type="entry name" value="MAJOR FACILITATOR SUPERFAMILY (MFS) PROFILE DOMAIN-CONTAINING PROTEIN"/>
    <property type="match status" value="1"/>
</dbReference>
<dbReference type="SUPFAM" id="SSF103473">
    <property type="entry name" value="MFS general substrate transporter"/>
    <property type="match status" value="1"/>
</dbReference>
<evidence type="ECO:0000256" key="4">
    <source>
        <dbReference type="ARBA" id="ARBA00023136"/>
    </source>
</evidence>
<comment type="caution">
    <text evidence="7">The sequence shown here is derived from an EMBL/GenBank/DDBJ whole genome shotgun (WGS) entry which is preliminary data.</text>
</comment>